<sequence>MIIKISNLKIVFVFICLAFLVSCSDSEPKEAISGMVFIPAGTLNMGGDNEQASEDEYPKHATKVNGFYMDETEVTNAEFKKFVDATGYITVAEREIDWEVLKKDIPPGTPKPPDSLLQPGALVFHQTSQPVALDDPSKWWSWTIGASWQHPLGPDSDIKDKMDHPVVQISWEDAEAYANWAGKRLPTEAEWEWAARGGQDGQIYPWGNEAVDKVGHQYANFWQGLFPYENSKKDGFITTAPVKSFPPNGYGLYDMAGNVWEWCQDWYDSNYYQKEDAAKKGTDGPSVSYNPMNPYQASKVMRGGSFLCNDEYCSGYRNARRMQSSPDTGLNHAGFRCAKDL</sequence>
<dbReference type="InterPro" id="IPR016187">
    <property type="entry name" value="CTDL_fold"/>
</dbReference>
<dbReference type="Pfam" id="PF03781">
    <property type="entry name" value="FGE-sulfatase"/>
    <property type="match status" value="1"/>
</dbReference>
<dbReference type="Gene3D" id="3.90.1580.10">
    <property type="entry name" value="paralog of FGE (formylglycine-generating enzyme)"/>
    <property type="match status" value="1"/>
</dbReference>
<evidence type="ECO:0000313" key="3">
    <source>
        <dbReference type="EMBL" id="GLR18656.1"/>
    </source>
</evidence>
<dbReference type="InterPro" id="IPR005532">
    <property type="entry name" value="SUMF_dom"/>
</dbReference>
<dbReference type="InterPro" id="IPR042095">
    <property type="entry name" value="SUMF_sf"/>
</dbReference>
<dbReference type="PROSITE" id="PS51257">
    <property type="entry name" value="PROKAR_LIPOPROTEIN"/>
    <property type="match status" value="1"/>
</dbReference>
<dbReference type="EMBL" id="BSOH01000021">
    <property type="protein sequence ID" value="GLR18656.1"/>
    <property type="molecule type" value="Genomic_DNA"/>
</dbReference>
<keyword evidence="4" id="KW-1185">Reference proteome</keyword>
<dbReference type="AlphaFoldDB" id="A0AA37WEC8"/>
<dbReference type="GO" id="GO:0120147">
    <property type="term" value="F:formylglycine-generating oxidase activity"/>
    <property type="evidence" value="ECO:0007669"/>
    <property type="project" value="TreeGrafter"/>
</dbReference>
<dbReference type="PANTHER" id="PTHR23150:SF19">
    <property type="entry name" value="FORMYLGLYCINE-GENERATING ENZYME"/>
    <property type="match status" value="1"/>
</dbReference>
<dbReference type="Proteomes" id="UP001156666">
    <property type="component" value="Unassembled WGS sequence"/>
</dbReference>
<evidence type="ECO:0000313" key="4">
    <source>
        <dbReference type="Proteomes" id="UP001156666"/>
    </source>
</evidence>
<evidence type="ECO:0000259" key="2">
    <source>
        <dbReference type="Pfam" id="PF03781"/>
    </source>
</evidence>
<evidence type="ECO:0000256" key="1">
    <source>
        <dbReference type="SAM" id="SignalP"/>
    </source>
</evidence>
<accession>A0AA37WEC8</accession>
<reference evidence="3" key="1">
    <citation type="journal article" date="2014" name="Int. J. Syst. Evol. Microbiol.">
        <title>Complete genome sequence of Corynebacterium casei LMG S-19264T (=DSM 44701T), isolated from a smear-ripened cheese.</title>
        <authorList>
            <consortium name="US DOE Joint Genome Institute (JGI-PGF)"/>
            <person name="Walter F."/>
            <person name="Albersmeier A."/>
            <person name="Kalinowski J."/>
            <person name="Ruckert C."/>
        </authorList>
    </citation>
    <scope>NUCLEOTIDE SEQUENCE</scope>
    <source>
        <strain evidence="3">NBRC 108769</strain>
    </source>
</reference>
<name>A0AA37WEC8_9BACT</name>
<dbReference type="SUPFAM" id="SSF56436">
    <property type="entry name" value="C-type lectin-like"/>
    <property type="match status" value="1"/>
</dbReference>
<protein>
    <recommendedName>
        <fullName evidence="2">Sulfatase-modifying factor enzyme-like domain-containing protein</fullName>
    </recommendedName>
</protein>
<feature type="domain" description="Sulfatase-modifying factor enzyme-like" evidence="2">
    <location>
        <begin position="33"/>
        <end position="339"/>
    </location>
</feature>
<dbReference type="RefSeq" id="WP_235294220.1">
    <property type="nucleotide sequence ID" value="NZ_BSOH01000021.1"/>
</dbReference>
<dbReference type="PANTHER" id="PTHR23150">
    <property type="entry name" value="SULFATASE MODIFYING FACTOR 1, 2"/>
    <property type="match status" value="1"/>
</dbReference>
<gene>
    <name evidence="3" type="ORF">GCM10007940_32720</name>
</gene>
<proteinExistence type="predicted"/>
<organism evidence="3 4">
    <name type="scientific">Portibacter lacus</name>
    <dbReference type="NCBI Taxonomy" id="1099794"/>
    <lineage>
        <taxon>Bacteria</taxon>
        <taxon>Pseudomonadati</taxon>
        <taxon>Bacteroidota</taxon>
        <taxon>Saprospiria</taxon>
        <taxon>Saprospirales</taxon>
        <taxon>Haliscomenobacteraceae</taxon>
        <taxon>Portibacter</taxon>
    </lineage>
</organism>
<comment type="caution">
    <text evidence="3">The sequence shown here is derived from an EMBL/GenBank/DDBJ whole genome shotgun (WGS) entry which is preliminary data.</text>
</comment>
<keyword evidence="1" id="KW-0732">Signal</keyword>
<feature type="chain" id="PRO_5041300531" description="Sulfatase-modifying factor enzyme-like domain-containing protein" evidence="1">
    <location>
        <begin position="24"/>
        <end position="341"/>
    </location>
</feature>
<feature type="signal peptide" evidence="1">
    <location>
        <begin position="1"/>
        <end position="23"/>
    </location>
</feature>
<dbReference type="InterPro" id="IPR051043">
    <property type="entry name" value="Sulfatase_Mod_Factor_Kinase"/>
</dbReference>
<reference evidence="3" key="2">
    <citation type="submission" date="2023-01" db="EMBL/GenBank/DDBJ databases">
        <title>Draft genome sequence of Portibacter lacus strain NBRC 108769.</title>
        <authorList>
            <person name="Sun Q."/>
            <person name="Mori K."/>
        </authorList>
    </citation>
    <scope>NUCLEOTIDE SEQUENCE</scope>
    <source>
        <strain evidence="3">NBRC 108769</strain>
    </source>
</reference>